<dbReference type="AlphaFoldDB" id="E1IHX5"/>
<evidence type="ECO:0000313" key="6">
    <source>
        <dbReference type="EMBL" id="EFO79250.1"/>
    </source>
</evidence>
<keyword evidence="7" id="KW-1185">Reference proteome</keyword>
<name>E1IHX5_9CHLR</name>
<dbReference type="STRING" id="765420.OSCT_2913"/>
<comment type="pathway">
    <text evidence="1">Cell wall biogenesis; cell wall polysaccharide biosynthesis.</text>
</comment>
<dbReference type="Gene3D" id="3.90.550.10">
    <property type="entry name" value="Spore Coat Polysaccharide Biosynthesis Protein SpsA, Chain A"/>
    <property type="match status" value="1"/>
</dbReference>
<evidence type="ECO:0000256" key="1">
    <source>
        <dbReference type="ARBA" id="ARBA00004776"/>
    </source>
</evidence>
<keyword evidence="3" id="KW-0328">Glycosyltransferase</keyword>
<accession>E1IHX5</accession>
<dbReference type="PANTHER" id="PTHR43179:SF12">
    <property type="entry name" value="GALACTOFURANOSYLTRANSFERASE GLFT2"/>
    <property type="match status" value="1"/>
</dbReference>
<gene>
    <name evidence="6" type="ORF">OSCT_2913</name>
</gene>
<dbReference type="eggNOG" id="COG1216">
    <property type="taxonomic scope" value="Bacteria"/>
</dbReference>
<dbReference type="Proteomes" id="UP000054010">
    <property type="component" value="Unassembled WGS sequence"/>
</dbReference>
<evidence type="ECO:0000313" key="7">
    <source>
        <dbReference type="Proteomes" id="UP000054010"/>
    </source>
</evidence>
<organism evidence="6 7">
    <name type="scientific">Oscillochloris trichoides DG-6</name>
    <dbReference type="NCBI Taxonomy" id="765420"/>
    <lineage>
        <taxon>Bacteria</taxon>
        <taxon>Bacillati</taxon>
        <taxon>Chloroflexota</taxon>
        <taxon>Chloroflexia</taxon>
        <taxon>Chloroflexales</taxon>
        <taxon>Chloroflexineae</taxon>
        <taxon>Oscillochloridaceae</taxon>
        <taxon>Oscillochloris</taxon>
    </lineage>
</organism>
<dbReference type="GO" id="GO:0016757">
    <property type="term" value="F:glycosyltransferase activity"/>
    <property type="evidence" value="ECO:0007669"/>
    <property type="project" value="UniProtKB-KW"/>
</dbReference>
<proteinExistence type="inferred from homology"/>
<evidence type="ECO:0000256" key="2">
    <source>
        <dbReference type="ARBA" id="ARBA00006739"/>
    </source>
</evidence>
<dbReference type="EMBL" id="ADVR01000120">
    <property type="protein sequence ID" value="EFO79250.1"/>
    <property type="molecule type" value="Genomic_DNA"/>
</dbReference>
<dbReference type="InterPro" id="IPR001173">
    <property type="entry name" value="Glyco_trans_2-like"/>
</dbReference>
<comment type="similarity">
    <text evidence="2">Belongs to the glycosyltransferase 2 family.</text>
</comment>
<comment type="caution">
    <text evidence="6">The sequence shown here is derived from an EMBL/GenBank/DDBJ whole genome shotgun (WGS) entry which is preliminary data.</text>
</comment>
<dbReference type="PANTHER" id="PTHR43179">
    <property type="entry name" value="RHAMNOSYLTRANSFERASE WBBL"/>
    <property type="match status" value="1"/>
</dbReference>
<sequence>MIPTWNGLRYLPACLMALQSQLGPQDEIVLVDNASRDGAGAWARRYAPDVRVVALPTNLGFAGGTNAGIRAARGELLLLINDDALAEPGCVAALWAALRESPSAGAAAGALVFSRRPDRVASAGIRFQGDGVATDMHIGLPVAQLPQEPQPIFGASGGLALLRRRMLDDVGLFAEEFFSYLEDVDLAWRARLRGWDTVLAGGARARHVYSATGGQGSPFKQALLGRNRVRVLVRVLPTPILRDLLPAILRYDLLAVGYALLRGQVALVRGRLAGLREMPRLLAQRRVIQAGRSVPVGELVRWIEPAPSPVEALRLQRRLQALLA</sequence>
<dbReference type="CDD" id="cd04186">
    <property type="entry name" value="GT_2_like_c"/>
    <property type="match status" value="1"/>
</dbReference>
<dbReference type="Pfam" id="PF00535">
    <property type="entry name" value="Glycos_transf_2"/>
    <property type="match status" value="1"/>
</dbReference>
<evidence type="ECO:0000256" key="3">
    <source>
        <dbReference type="ARBA" id="ARBA00022676"/>
    </source>
</evidence>
<evidence type="ECO:0000259" key="5">
    <source>
        <dbReference type="Pfam" id="PF00535"/>
    </source>
</evidence>
<evidence type="ECO:0000256" key="4">
    <source>
        <dbReference type="ARBA" id="ARBA00022679"/>
    </source>
</evidence>
<dbReference type="HOGENOM" id="CLU_023845_4_0_0"/>
<feature type="domain" description="Glycosyltransferase 2-like" evidence="5">
    <location>
        <begin position="2"/>
        <end position="170"/>
    </location>
</feature>
<protein>
    <submittedName>
        <fullName evidence="6">Glycosyl transferase family protein</fullName>
    </submittedName>
</protein>
<dbReference type="InterPro" id="IPR029044">
    <property type="entry name" value="Nucleotide-diphossugar_trans"/>
</dbReference>
<reference evidence="6 7" key="1">
    <citation type="journal article" date="2011" name="J. Bacteriol.">
        <title>Draft genome sequence of the anoxygenic filamentous phototrophic bacterium Oscillochloris trichoides subsp. DG-6.</title>
        <authorList>
            <person name="Kuznetsov B.B."/>
            <person name="Ivanovsky R.N."/>
            <person name="Keppen O.I."/>
            <person name="Sukhacheva M.V."/>
            <person name="Bumazhkin B.K."/>
            <person name="Patutina E.O."/>
            <person name="Beletsky A.V."/>
            <person name="Mardanov A.V."/>
            <person name="Baslerov R.V."/>
            <person name="Panteleeva A.N."/>
            <person name="Kolganova T.V."/>
            <person name="Ravin N.V."/>
            <person name="Skryabin K.G."/>
        </authorList>
    </citation>
    <scope>NUCLEOTIDE SEQUENCE [LARGE SCALE GENOMIC DNA]</scope>
    <source>
        <strain evidence="6 7">DG-6</strain>
    </source>
</reference>
<keyword evidence="4 6" id="KW-0808">Transferase</keyword>
<dbReference type="SUPFAM" id="SSF53448">
    <property type="entry name" value="Nucleotide-diphospho-sugar transferases"/>
    <property type="match status" value="1"/>
</dbReference>